<evidence type="ECO:0000313" key="3">
    <source>
        <dbReference type="EMBL" id="MRJ38005.1"/>
    </source>
</evidence>
<reference evidence="2 5" key="2">
    <citation type="submission" date="2021-01" db="EMBL/GenBank/DDBJ databases">
        <title>Antibiotic resistance and phylogeny of Pseudomonas spp. isolated over three decades from chicken meat in the Norwegian food chain.</title>
        <authorList>
            <person name="Moen B."/>
        </authorList>
    </citation>
    <scope>NUCLEOTIDE SEQUENCE [LARGE SCALE GENOMIC DNA]</scope>
    <source>
        <strain evidence="2 5">MF6766</strain>
    </source>
</reference>
<dbReference type="AlphaFoldDB" id="A0A5P1DBX0"/>
<proteinExistence type="predicted"/>
<comment type="caution">
    <text evidence="3">The sequence shown here is derived from an EMBL/GenBank/DDBJ whole genome shotgun (WGS) entry which is preliminary data.</text>
</comment>
<accession>A0A5P1DBX0</accession>
<name>A0A5P1DBX0_9PSED</name>
<evidence type="ECO:0000256" key="1">
    <source>
        <dbReference type="SAM" id="Phobius"/>
    </source>
</evidence>
<dbReference type="OrthoDB" id="6979936at2"/>
<dbReference type="EMBL" id="VOIW01000003">
    <property type="protein sequence ID" value="MRJ38005.1"/>
    <property type="molecule type" value="Genomic_DNA"/>
</dbReference>
<gene>
    <name evidence="3" type="ORF">FRT59_13655</name>
    <name evidence="2" type="ORF">JJD71_27275</name>
</gene>
<organism evidence="3 4">
    <name type="scientific">Pseudomonas haemolytica</name>
    <dbReference type="NCBI Taxonomy" id="2600065"/>
    <lineage>
        <taxon>Bacteria</taxon>
        <taxon>Pseudomonadati</taxon>
        <taxon>Pseudomonadota</taxon>
        <taxon>Gammaproteobacteria</taxon>
        <taxon>Pseudomonadales</taxon>
        <taxon>Pseudomonadaceae</taxon>
        <taxon>Pseudomonas</taxon>
    </lineage>
</organism>
<feature type="transmembrane region" description="Helical" evidence="1">
    <location>
        <begin position="94"/>
        <end position="118"/>
    </location>
</feature>
<evidence type="ECO:0000313" key="2">
    <source>
        <dbReference type="EMBL" id="MBK3462774.1"/>
    </source>
</evidence>
<protein>
    <submittedName>
        <fullName evidence="3">Uncharacterized protein</fullName>
    </submittedName>
</protein>
<dbReference type="RefSeq" id="WP_153871415.1">
    <property type="nucleotide sequence ID" value="NZ_JAEKCT010000024.1"/>
</dbReference>
<evidence type="ECO:0000313" key="4">
    <source>
        <dbReference type="Proteomes" id="UP000408764"/>
    </source>
</evidence>
<keyword evidence="1" id="KW-0472">Membrane</keyword>
<keyword evidence="1" id="KW-1133">Transmembrane helix</keyword>
<dbReference type="Proteomes" id="UP000408764">
    <property type="component" value="Unassembled WGS sequence"/>
</dbReference>
<dbReference type="Proteomes" id="UP000620382">
    <property type="component" value="Unassembled WGS sequence"/>
</dbReference>
<keyword evidence="1" id="KW-0812">Transmembrane</keyword>
<keyword evidence="5" id="KW-1185">Reference proteome</keyword>
<feature type="transmembrane region" description="Helical" evidence="1">
    <location>
        <begin position="5"/>
        <end position="26"/>
    </location>
</feature>
<reference evidence="3 4" key="1">
    <citation type="submission" date="2019-08" db="EMBL/GenBank/DDBJ databases">
        <title>Pseudomonas haemolytica sp. nov. isolated from raw milk and skim milk concentrate.</title>
        <authorList>
            <person name="Hofmann K."/>
            <person name="Huptas C."/>
            <person name="Doll E."/>
            <person name="Scherer S."/>
            <person name="Wenning M."/>
        </authorList>
    </citation>
    <scope>NUCLEOTIDE SEQUENCE [LARGE SCALE GENOMIC DNA]</scope>
    <source>
        <strain evidence="3 4">DSM 108987</strain>
    </source>
</reference>
<sequence>MALEYIGMCAGAIMLLSFPLIAYVMFKKLDAAERYLQFSTYIVGNRHTFRNTPFDGRPQRVLAMATVILIPRIFQWRRLALVEDVEKIPRTLKYWMVIPSLLLLTSVTTMMISSYFLYFY</sequence>
<evidence type="ECO:0000313" key="5">
    <source>
        <dbReference type="Proteomes" id="UP000620382"/>
    </source>
</evidence>
<dbReference type="EMBL" id="JAENSR010000010">
    <property type="protein sequence ID" value="MBK3462774.1"/>
    <property type="molecule type" value="Genomic_DNA"/>
</dbReference>